<dbReference type="InterPro" id="IPR004358">
    <property type="entry name" value="Sig_transdc_His_kin-like_C"/>
</dbReference>
<dbReference type="InterPro" id="IPR029151">
    <property type="entry name" value="Sensor-like_sf"/>
</dbReference>
<evidence type="ECO:0000313" key="18">
    <source>
        <dbReference type="Proteomes" id="UP000198847"/>
    </source>
</evidence>
<dbReference type="SUPFAM" id="SSF47384">
    <property type="entry name" value="Homodimeric domain of signal transducing histidine kinase"/>
    <property type="match status" value="1"/>
</dbReference>
<dbReference type="PROSITE" id="PS50885">
    <property type="entry name" value="HAMP"/>
    <property type="match status" value="1"/>
</dbReference>
<dbReference type="SUPFAM" id="SSF55874">
    <property type="entry name" value="ATPase domain of HSP90 chaperone/DNA topoisomerase II/histidine kinase"/>
    <property type="match status" value="1"/>
</dbReference>
<keyword evidence="6" id="KW-0808">Transferase</keyword>
<keyword evidence="11 14" id="KW-1133">Transmembrane helix</keyword>
<protein>
    <recommendedName>
        <fullName evidence="3">histidine kinase</fullName>
        <ecNumber evidence="3">2.7.13.3</ecNumber>
    </recommendedName>
</protein>
<dbReference type="AlphaFoldDB" id="A0A1H8Y6I6"/>
<dbReference type="SMART" id="SM00304">
    <property type="entry name" value="HAMP"/>
    <property type="match status" value="1"/>
</dbReference>
<dbReference type="InterPro" id="IPR036890">
    <property type="entry name" value="HATPase_C_sf"/>
</dbReference>
<name>A0A1H8Y6I6_9FIRM</name>
<dbReference type="GO" id="GO:0007234">
    <property type="term" value="P:osmosensory signaling via phosphorelay pathway"/>
    <property type="evidence" value="ECO:0007669"/>
    <property type="project" value="TreeGrafter"/>
</dbReference>
<dbReference type="Gene3D" id="1.10.287.130">
    <property type="match status" value="1"/>
</dbReference>
<keyword evidence="12" id="KW-0902">Two-component regulatory system</keyword>
<keyword evidence="10" id="KW-0067">ATP-binding</keyword>
<evidence type="ECO:0000256" key="4">
    <source>
        <dbReference type="ARBA" id="ARBA00022475"/>
    </source>
</evidence>
<sequence length="616" mass="69230">MVSIKTVLLVLIASITFIVFGVQAYFMLSQFHDTTLAQIRTGLISQAEKEANQLYVPIRMHANDALSLAELIETVPQYDEALTMKFMEKLSLKNDAFSGHSLAFEPGVINPASNFYLLYVYRDRNNQAVVDWSYNDGHYFRAPWYNMGMNTNSPFAVSPPYRDVYGKNWISIVSPIIKDNKRIGVATADFTLDKLQEYVNQLKVGKNGYAYIVTSDGTYLGTQKLKGLVGQVSSESDPEAKLLGETILADNDTGFMELKQANQFVAYAPIGETGLKLALVYMGDEIGSILQQNLRNAILFFCSIMIIYIAILTYVINRRMLNPLVKLSASVNQVASGNLSLGPIEHDYNDEIKQVYNSFYNMVISLRTAQADIDNYTKDLVNKNAELERFTYTVSHDLRSPLITIKGFAGIIGKDIAQGKYERVQSDLSRIKNATNKMAELLDGLLELSRIGRMANPSENVSLTKLSKEVVELLHESIQAKNIDVRIQEEIPEFWGDKNRIREVMQNLIENAIKFMDKPNGKIVIGYITIDDEIIYFVNDNGPGIAPQYFDKIFGLFDKLDNHEEGSGIGLALVKRIIEFHGGQIWVESEPGNGAEFFFTIKTKTEPEESMSTLKS</sequence>
<dbReference type="InterPro" id="IPR003661">
    <property type="entry name" value="HisK_dim/P_dom"/>
</dbReference>
<dbReference type="Gene3D" id="3.30.450.20">
    <property type="entry name" value="PAS domain"/>
    <property type="match status" value="2"/>
</dbReference>
<evidence type="ECO:0000259" key="16">
    <source>
        <dbReference type="PROSITE" id="PS50885"/>
    </source>
</evidence>
<evidence type="ECO:0000256" key="2">
    <source>
        <dbReference type="ARBA" id="ARBA00004651"/>
    </source>
</evidence>
<keyword evidence="13 14" id="KW-0472">Membrane</keyword>
<dbReference type="CDD" id="cd00082">
    <property type="entry name" value="HisKA"/>
    <property type="match status" value="1"/>
</dbReference>
<dbReference type="STRING" id="112903.SAMN04490178_1512"/>
<dbReference type="Gene3D" id="3.30.565.10">
    <property type="entry name" value="Histidine kinase-like ATPase, C-terminal domain"/>
    <property type="match status" value="1"/>
</dbReference>
<dbReference type="CDD" id="cd06225">
    <property type="entry name" value="HAMP"/>
    <property type="match status" value="1"/>
</dbReference>
<evidence type="ECO:0000256" key="14">
    <source>
        <dbReference type="SAM" id="Phobius"/>
    </source>
</evidence>
<proteinExistence type="predicted"/>
<feature type="transmembrane region" description="Helical" evidence="14">
    <location>
        <begin position="7"/>
        <end position="28"/>
    </location>
</feature>
<dbReference type="SMART" id="SM00387">
    <property type="entry name" value="HATPase_c"/>
    <property type="match status" value="1"/>
</dbReference>
<feature type="domain" description="HAMP" evidence="16">
    <location>
        <begin position="318"/>
        <end position="371"/>
    </location>
</feature>
<dbReference type="SUPFAM" id="SSF158472">
    <property type="entry name" value="HAMP domain-like"/>
    <property type="match status" value="1"/>
</dbReference>
<dbReference type="CDD" id="cd12913">
    <property type="entry name" value="PDC1_MCP_like"/>
    <property type="match status" value="1"/>
</dbReference>
<dbReference type="Pfam" id="PF02743">
    <property type="entry name" value="dCache_1"/>
    <property type="match status" value="1"/>
</dbReference>
<evidence type="ECO:0000256" key="5">
    <source>
        <dbReference type="ARBA" id="ARBA00022553"/>
    </source>
</evidence>
<comment type="catalytic activity">
    <reaction evidence="1">
        <text>ATP + protein L-histidine = ADP + protein N-phospho-L-histidine.</text>
        <dbReference type="EC" id="2.7.13.3"/>
    </reaction>
</comment>
<evidence type="ECO:0000313" key="17">
    <source>
        <dbReference type="EMBL" id="SEP47874.1"/>
    </source>
</evidence>
<evidence type="ECO:0000256" key="9">
    <source>
        <dbReference type="ARBA" id="ARBA00022777"/>
    </source>
</evidence>
<dbReference type="InterPro" id="IPR036097">
    <property type="entry name" value="HisK_dim/P_sf"/>
</dbReference>
<dbReference type="InterPro" id="IPR005467">
    <property type="entry name" value="His_kinase_dom"/>
</dbReference>
<dbReference type="SMART" id="SM00388">
    <property type="entry name" value="HisKA"/>
    <property type="match status" value="1"/>
</dbReference>
<dbReference type="Pfam" id="PF00672">
    <property type="entry name" value="HAMP"/>
    <property type="match status" value="1"/>
</dbReference>
<dbReference type="Pfam" id="PF00512">
    <property type="entry name" value="HisKA"/>
    <property type="match status" value="1"/>
</dbReference>
<keyword evidence="8" id="KW-0547">Nucleotide-binding</keyword>
<dbReference type="GO" id="GO:0005524">
    <property type="term" value="F:ATP binding"/>
    <property type="evidence" value="ECO:0007669"/>
    <property type="project" value="UniProtKB-KW"/>
</dbReference>
<evidence type="ECO:0000256" key="11">
    <source>
        <dbReference type="ARBA" id="ARBA00022989"/>
    </source>
</evidence>
<dbReference type="GO" id="GO:0000156">
    <property type="term" value="F:phosphorelay response regulator activity"/>
    <property type="evidence" value="ECO:0007669"/>
    <property type="project" value="TreeGrafter"/>
</dbReference>
<evidence type="ECO:0000256" key="13">
    <source>
        <dbReference type="ARBA" id="ARBA00023136"/>
    </source>
</evidence>
<dbReference type="InterPro" id="IPR033479">
    <property type="entry name" value="dCache_1"/>
</dbReference>
<dbReference type="PANTHER" id="PTHR42878">
    <property type="entry name" value="TWO-COMPONENT HISTIDINE KINASE"/>
    <property type="match status" value="1"/>
</dbReference>
<dbReference type="GO" id="GO:0030295">
    <property type="term" value="F:protein kinase activator activity"/>
    <property type="evidence" value="ECO:0007669"/>
    <property type="project" value="TreeGrafter"/>
</dbReference>
<dbReference type="InterPro" id="IPR050351">
    <property type="entry name" value="BphY/WalK/GraS-like"/>
</dbReference>
<dbReference type="PROSITE" id="PS50109">
    <property type="entry name" value="HIS_KIN"/>
    <property type="match status" value="1"/>
</dbReference>
<gene>
    <name evidence="17" type="ORF">SAMN04490178_1512</name>
</gene>
<feature type="domain" description="Histidine kinase" evidence="15">
    <location>
        <begin position="393"/>
        <end position="605"/>
    </location>
</feature>
<dbReference type="GO" id="GO:0000155">
    <property type="term" value="F:phosphorelay sensor kinase activity"/>
    <property type="evidence" value="ECO:0007669"/>
    <property type="project" value="InterPro"/>
</dbReference>
<evidence type="ECO:0000256" key="1">
    <source>
        <dbReference type="ARBA" id="ARBA00000085"/>
    </source>
</evidence>
<dbReference type="GO" id="GO:0005886">
    <property type="term" value="C:plasma membrane"/>
    <property type="evidence" value="ECO:0007669"/>
    <property type="project" value="UniProtKB-SubCell"/>
</dbReference>
<keyword evidence="5" id="KW-0597">Phosphoprotein</keyword>
<evidence type="ECO:0000259" key="15">
    <source>
        <dbReference type="PROSITE" id="PS50109"/>
    </source>
</evidence>
<dbReference type="InterPro" id="IPR003594">
    <property type="entry name" value="HATPase_dom"/>
</dbReference>
<dbReference type="Gene3D" id="6.10.340.10">
    <property type="match status" value="1"/>
</dbReference>
<dbReference type="FunFam" id="3.30.565.10:FF:000023">
    <property type="entry name" value="PAS domain-containing sensor histidine kinase"/>
    <property type="match status" value="1"/>
</dbReference>
<dbReference type="EMBL" id="FODY01000051">
    <property type="protein sequence ID" value="SEP47874.1"/>
    <property type="molecule type" value="Genomic_DNA"/>
</dbReference>
<evidence type="ECO:0000256" key="7">
    <source>
        <dbReference type="ARBA" id="ARBA00022692"/>
    </source>
</evidence>
<evidence type="ECO:0000256" key="6">
    <source>
        <dbReference type="ARBA" id="ARBA00022679"/>
    </source>
</evidence>
<dbReference type="Proteomes" id="UP000198847">
    <property type="component" value="Unassembled WGS sequence"/>
</dbReference>
<dbReference type="PANTHER" id="PTHR42878:SF15">
    <property type="entry name" value="BACTERIOPHYTOCHROME"/>
    <property type="match status" value="1"/>
</dbReference>
<keyword evidence="9 17" id="KW-0418">Kinase</keyword>
<reference evidence="17 18" key="1">
    <citation type="submission" date="2016-10" db="EMBL/GenBank/DDBJ databases">
        <authorList>
            <person name="de Groot N.N."/>
        </authorList>
    </citation>
    <scope>NUCLEOTIDE SEQUENCE [LARGE SCALE GENOMIC DNA]</scope>
    <source>
        <strain evidence="17 18">DSM 13305</strain>
    </source>
</reference>
<evidence type="ECO:0000256" key="10">
    <source>
        <dbReference type="ARBA" id="ARBA00022840"/>
    </source>
</evidence>
<dbReference type="Pfam" id="PF02518">
    <property type="entry name" value="HATPase_c"/>
    <property type="match status" value="1"/>
</dbReference>
<dbReference type="SUPFAM" id="SSF103190">
    <property type="entry name" value="Sensory domain-like"/>
    <property type="match status" value="1"/>
</dbReference>
<dbReference type="CDD" id="cd12912">
    <property type="entry name" value="PDC2_MCP_like"/>
    <property type="match status" value="1"/>
</dbReference>
<dbReference type="RefSeq" id="WP_177173707.1">
    <property type="nucleotide sequence ID" value="NZ_FODY01000051.1"/>
</dbReference>
<keyword evidence="7 14" id="KW-0812">Transmembrane</keyword>
<dbReference type="PRINTS" id="PR00344">
    <property type="entry name" value="BCTRLSENSOR"/>
</dbReference>
<keyword evidence="18" id="KW-1185">Reference proteome</keyword>
<feature type="transmembrane region" description="Helical" evidence="14">
    <location>
        <begin position="297"/>
        <end position="316"/>
    </location>
</feature>
<evidence type="ECO:0000256" key="12">
    <source>
        <dbReference type="ARBA" id="ARBA00023012"/>
    </source>
</evidence>
<dbReference type="InterPro" id="IPR003660">
    <property type="entry name" value="HAMP_dom"/>
</dbReference>
<evidence type="ECO:0000256" key="8">
    <source>
        <dbReference type="ARBA" id="ARBA00022741"/>
    </source>
</evidence>
<comment type="subcellular location">
    <subcellularLocation>
        <location evidence="2">Cell membrane</location>
        <topology evidence="2">Multi-pass membrane protein</topology>
    </subcellularLocation>
</comment>
<accession>A0A1H8Y6I6</accession>
<keyword evidence="4" id="KW-1003">Cell membrane</keyword>
<evidence type="ECO:0000256" key="3">
    <source>
        <dbReference type="ARBA" id="ARBA00012438"/>
    </source>
</evidence>
<dbReference type="EC" id="2.7.13.3" evidence="3"/>
<organism evidence="17 18">
    <name type="scientific">Propionispora vibrioides</name>
    <dbReference type="NCBI Taxonomy" id="112903"/>
    <lineage>
        <taxon>Bacteria</taxon>
        <taxon>Bacillati</taxon>
        <taxon>Bacillota</taxon>
        <taxon>Negativicutes</taxon>
        <taxon>Selenomonadales</taxon>
        <taxon>Sporomusaceae</taxon>
        <taxon>Propionispora</taxon>
    </lineage>
</organism>